<evidence type="ECO:0000313" key="2">
    <source>
        <dbReference type="EMBL" id="KAK9824109.1"/>
    </source>
</evidence>
<feature type="region of interest" description="Disordered" evidence="1">
    <location>
        <begin position="237"/>
        <end position="284"/>
    </location>
</feature>
<feature type="region of interest" description="Disordered" evidence="1">
    <location>
        <begin position="1"/>
        <end position="91"/>
    </location>
</feature>
<evidence type="ECO:0000313" key="3">
    <source>
        <dbReference type="Proteomes" id="UP001489004"/>
    </source>
</evidence>
<protein>
    <submittedName>
        <fullName evidence="2">Uncharacterized protein</fullName>
    </submittedName>
</protein>
<dbReference type="Proteomes" id="UP001489004">
    <property type="component" value="Unassembled WGS sequence"/>
</dbReference>
<feature type="compositionally biased region" description="Polar residues" evidence="1">
    <location>
        <begin position="61"/>
        <end position="84"/>
    </location>
</feature>
<feature type="compositionally biased region" description="Gly residues" evidence="1">
    <location>
        <begin position="11"/>
        <end position="21"/>
    </location>
</feature>
<comment type="caution">
    <text evidence="2">The sequence shown here is derived from an EMBL/GenBank/DDBJ whole genome shotgun (WGS) entry which is preliminary data.</text>
</comment>
<accession>A0AAW1QRK8</accession>
<proteinExistence type="predicted"/>
<dbReference type="EMBL" id="JALJOR010000002">
    <property type="protein sequence ID" value="KAK9824109.1"/>
    <property type="molecule type" value="Genomic_DNA"/>
</dbReference>
<name>A0AAW1QRK8_9CHLO</name>
<gene>
    <name evidence="2" type="ORF">WJX72_007803</name>
</gene>
<dbReference type="AlphaFoldDB" id="A0AAW1QRK8"/>
<organism evidence="2 3">
    <name type="scientific">[Myrmecia] bisecta</name>
    <dbReference type="NCBI Taxonomy" id="41462"/>
    <lineage>
        <taxon>Eukaryota</taxon>
        <taxon>Viridiplantae</taxon>
        <taxon>Chlorophyta</taxon>
        <taxon>core chlorophytes</taxon>
        <taxon>Trebouxiophyceae</taxon>
        <taxon>Trebouxiales</taxon>
        <taxon>Trebouxiaceae</taxon>
        <taxon>Myrmecia</taxon>
    </lineage>
</organism>
<evidence type="ECO:0000256" key="1">
    <source>
        <dbReference type="SAM" id="MobiDB-lite"/>
    </source>
</evidence>
<feature type="compositionally biased region" description="Low complexity" evidence="1">
    <location>
        <begin position="237"/>
        <end position="263"/>
    </location>
</feature>
<keyword evidence="3" id="KW-1185">Reference proteome</keyword>
<reference evidence="2 3" key="1">
    <citation type="journal article" date="2024" name="Nat. Commun.">
        <title>Phylogenomics reveals the evolutionary origins of lichenization in chlorophyte algae.</title>
        <authorList>
            <person name="Puginier C."/>
            <person name="Libourel C."/>
            <person name="Otte J."/>
            <person name="Skaloud P."/>
            <person name="Haon M."/>
            <person name="Grisel S."/>
            <person name="Petersen M."/>
            <person name="Berrin J.G."/>
            <person name="Delaux P.M."/>
            <person name="Dal Grande F."/>
            <person name="Keller J."/>
        </authorList>
    </citation>
    <scope>NUCLEOTIDE SEQUENCE [LARGE SCALE GENOMIC DNA]</scope>
    <source>
        <strain evidence="2 3">SAG 2043</strain>
    </source>
</reference>
<sequence>MWQDGDSRGGYSYGGGGGGGPPTAPTSRSQPQAPARVDPAQPFLAARDGSPIFQLPEYSQPAGQPTRQNTHARASTSQPSSYSAGGQYGAPNGASAGYGAAAYCARPAAQDDAHEQKILTADEEFARALQAQLDAEAGISARPAWASDPATLDDEQLARRLQKQEGTRRASNFRPDRLTALQIQEDTKMARLLQAAETGALYTALPATAVMPGGAWDVANLVDDGFGGVSSSSNAAPASGFGGVSSSAGAPAPANHSASHAPADLWEDDFPGLPSAGKPTYVPPPVPTAFFDATVRRP</sequence>